<evidence type="ECO:0000313" key="3">
    <source>
        <dbReference type="EMBL" id="RDU21928.1"/>
    </source>
</evidence>
<dbReference type="GO" id="GO:0016788">
    <property type="term" value="F:hydrolase activity, acting on ester bonds"/>
    <property type="evidence" value="ECO:0007669"/>
    <property type="project" value="InterPro"/>
</dbReference>
<dbReference type="Pfam" id="PF07463">
    <property type="entry name" value="NUMOD4"/>
    <property type="match status" value="1"/>
</dbReference>
<gene>
    <name evidence="3" type="ORF">DWV06_15430</name>
</gene>
<feature type="region of interest" description="Disordered" evidence="1">
    <location>
        <begin position="86"/>
        <end position="106"/>
    </location>
</feature>
<feature type="domain" description="HNH nuclease" evidence="2">
    <location>
        <begin position="63"/>
        <end position="111"/>
    </location>
</feature>
<keyword evidence="3" id="KW-0255">Endonuclease</keyword>
<dbReference type="Gene3D" id="1.10.10.10">
    <property type="entry name" value="Winged helix-like DNA-binding domain superfamily/Winged helix DNA-binding domain"/>
    <property type="match status" value="1"/>
</dbReference>
<dbReference type="InterPro" id="IPR010902">
    <property type="entry name" value="NUMOD4"/>
</dbReference>
<organism evidence="3 4">
    <name type="scientific">Anaerosacchariphilus polymeriproducens</name>
    <dbReference type="NCBI Taxonomy" id="1812858"/>
    <lineage>
        <taxon>Bacteria</taxon>
        <taxon>Bacillati</taxon>
        <taxon>Bacillota</taxon>
        <taxon>Clostridia</taxon>
        <taxon>Lachnospirales</taxon>
        <taxon>Lachnospiraceae</taxon>
        <taxon>Anaerosacchariphilus</taxon>
    </lineage>
</organism>
<keyword evidence="3" id="KW-0540">Nuclease</keyword>
<evidence type="ECO:0000313" key="4">
    <source>
        <dbReference type="Proteomes" id="UP000255036"/>
    </source>
</evidence>
<dbReference type="Proteomes" id="UP000255036">
    <property type="component" value="Unassembled WGS sequence"/>
</dbReference>
<evidence type="ECO:0000256" key="1">
    <source>
        <dbReference type="SAM" id="MobiDB-lite"/>
    </source>
</evidence>
<name>A0A371AQS8_9FIRM</name>
<protein>
    <submittedName>
        <fullName evidence="3">Endonuclease</fullName>
    </submittedName>
</protein>
<dbReference type="AlphaFoldDB" id="A0A371AQS8"/>
<accession>A0A371AQS8</accession>
<keyword evidence="3" id="KW-0378">Hydrolase</keyword>
<dbReference type="InterPro" id="IPR003615">
    <property type="entry name" value="HNH_nuc"/>
</dbReference>
<proteinExistence type="predicted"/>
<feature type="compositionally biased region" description="Polar residues" evidence="1">
    <location>
        <begin position="94"/>
        <end position="106"/>
    </location>
</feature>
<dbReference type="RefSeq" id="WP_115483091.1">
    <property type="nucleotide sequence ID" value="NZ_QRCT01000050.1"/>
</dbReference>
<sequence length="177" mass="20301">MEIWKDIEGYKGSYQVSNIGRIKSLKRVIMRSDGKEQTIKERILKPLVHTNGYLLVALYDNGKQKNMLIHRLVALTFIDNQENKQEVNHKDGNKTNNHINNLEWNTSSENKQHAYSVLNRKTNGKVISQFTKTGDYIKTYYSTYHAERETGTNQSDITKVCKGKAKTAGGCIWQYAG</sequence>
<dbReference type="GO" id="GO:0004519">
    <property type="term" value="F:endonuclease activity"/>
    <property type="evidence" value="ECO:0007669"/>
    <property type="project" value="UniProtKB-KW"/>
</dbReference>
<reference evidence="3 4" key="1">
    <citation type="submission" date="2018-07" db="EMBL/GenBank/DDBJ databases">
        <title>Anaerosacharophilus polymeroproducens gen. nov. sp. nov., an anaerobic bacterium isolated from salt field.</title>
        <authorList>
            <person name="Kim W."/>
            <person name="Yang S.-H."/>
            <person name="Oh J."/>
            <person name="Lee J.-H."/>
            <person name="Kwon K.K."/>
        </authorList>
    </citation>
    <scope>NUCLEOTIDE SEQUENCE [LARGE SCALE GENOMIC DNA]</scope>
    <source>
        <strain evidence="3 4">MCWD5</strain>
    </source>
</reference>
<comment type="caution">
    <text evidence="3">The sequence shown here is derived from an EMBL/GenBank/DDBJ whole genome shotgun (WGS) entry which is preliminary data.</text>
</comment>
<dbReference type="SMART" id="SM00507">
    <property type="entry name" value="HNHc"/>
    <property type="match status" value="1"/>
</dbReference>
<dbReference type="Pfam" id="PF13392">
    <property type="entry name" value="HNH_3"/>
    <property type="match status" value="1"/>
</dbReference>
<evidence type="ECO:0000259" key="2">
    <source>
        <dbReference type="SMART" id="SM00507"/>
    </source>
</evidence>
<dbReference type="Gene3D" id="3.90.75.20">
    <property type="match status" value="1"/>
</dbReference>
<dbReference type="SUPFAM" id="SSF54060">
    <property type="entry name" value="His-Me finger endonucleases"/>
    <property type="match status" value="1"/>
</dbReference>
<dbReference type="SUPFAM" id="SSF64496">
    <property type="entry name" value="DNA-binding domain of intron-encoded endonucleases"/>
    <property type="match status" value="1"/>
</dbReference>
<keyword evidence="4" id="KW-1185">Reference proteome</keyword>
<dbReference type="InterPro" id="IPR036388">
    <property type="entry name" value="WH-like_DNA-bd_sf"/>
</dbReference>
<dbReference type="InterPro" id="IPR044925">
    <property type="entry name" value="His-Me_finger_sf"/>
</dbReference>
<dbReference type="EMBL" id="QRCT01000050">
    <property type="protein sequence ID" value="RDU21928.1"/>
    <property type="molecule type" value="Genomic_DNA"/>
</dbReference>
<dbReference type="OrthoDB" id="6631788at2"/>